<feature type="transmembrane region" description="Helical" evidence="1">
    <location>
        <begin position="25"/>
        <end position="45"/>
    </location>
</feature>
<keyword evidence="1" id="KW-0472">Membrane</keyword>
<keyword evidence="1" id="KW-1133">Transmembrane helix</keyword>
<gene>
    <name evidence="2" type="ORF">LCGC14_2433540</name>
</gene>
<sequence>MNWFSSSMQNLDNWFYSNWDSGMDMILFLPILIILLVFVLIIYYGDCSKGHKGKWVILGGKRCKRCGCKLSEEENEHKKVDR</sequence>
<reference evidence="2" key="1">
    <citation type="journal article" date="2015" name="Nature">
        <title>Complex archaea that bridge the gap between prokaryotes and eukaryotes.</title>
        <authorList>
            <person name="Spang A."/>
            <person name="Saw J.H."/>
            <person name="Jorgensen S.L."/>
            <person name="Zaremba-Niedzwiedzka K."/>
            <person name="Martijn J."/>
            <person name="Lind A.E."/>
            <person name="van Eijk R."/>
            <person name="Schleper C."/>
            <person name="Guy L."/>
            <person name="Ettema T.J."/>
        </authorList>
    </citation>
    <scope>NUCLEOTIDE SEQUENCE</scope>
</reference>
<dbReference type="AlphaFoldDB" id="A0A0F9DY55"/>
<comment type="caution">
    <text evidence="2">The sequence shown here is derived from an EMBL/GenBank/DDBJ whole genome shotgun (WGS) entry which is preliminary data.</text>
</comment>
<evidence type="ECO:0000256" key="1">
    <source>
        <dbReference type="SAM" id="Phobius"/>
    </source>
</evidence>
<accession>A0A0F9DY55</accession>
<protein>
    <submittedName>
        <fullName evidence="2">Uncharacterized protein</fullName>
    </submittedName>
</protein>
<name>A0A0F9DY55_9ZZZZ</name>
<proteinExistence type="predicted"/>
<keyword evidence="1" id="KW-0812">Transmembrane</keyword>
<dbReference type="EMBL" id="LAZR01037279">
    <property type="protein sequence ID" value="KKL22631.1"/>
    <property type="molecule type" value="Genomic_DNA"/>
</dbReference>
<organism evidence="2">
    <name type="scientific">marine sediment metagenome</name>
    <dbReference type="NCBI Taxonomy" id="412755"/>
    <lineage>
        <taxon>unclassified sequences</taxon>
        <taxon>metagenomes</taxon>
        <taxon>ecological metagenomes</taxon>
    </lineage>
</organism>
<evidence type="ECO:0000313" key="2">
    <source>
        <dbReference type="EMBL" id="KKL22631.1"/>
    </source>
</evidence>